<reference evidence="2 3" key="1">
    <citation type="submission" date="2020-03" db="EMBL/GenBank/DDBJ databases">
        <authorList>
            <person name="Zhu W."/>
        </authorList>
    </citation>
    <scope>NUCLEOTIDE SEQUENCE [LARGE SCALE GENOMIC DNA]</scope>
    <source>
        <strain evidence="2 3">323-1</strain>
    </source>
</reference>
<dbReference type="AlphaFoldDB" id="A0A6G8RU46"/>
<gene>
    <name evidence="2" type="ORF">G8E00_05220</name>
</gene>
<accession>A0A6G8RU46</accession>
<protein>
    <submittedName>
        <fullName evidence="2">YeeE/YedE family protein</fullName>
    </submittedName>
</protein>
<organism evidence="2 3">
    <name type="scientific">Acinetobacter shaoyimingii</name>
    <dbReference type="NCBI Taxonomy" id="2715164"/>
    <lineage>
        <taxon>Bacteria</taxon>
        <taxon>Pseudomonadati</taxon>
        <taxon>Pseudomonadota</taxon>
        <taxon>Gammaproteobacteria</taxon>
        <taxon>Moraxellales</taxon>
        <taxon>Moraxellaceae</taxon>
        <taxon>Acinetobacter</taxon>
    </lineage>
</organism>
<feature type="transmembrane region" description="Helical" evidence="1">
    <location>
        <begin position="113"/>
        <end position="132"/>
    </location>
</feature>
<dbReference type="RefSeq" id="WP_166222435.1">
    <property type="nucleotide sequence ID" value="NZ_CP049801.1"/>
</dbReference>
<proteinExistence type="predicted"/>
<dbReference type="InterPro" id="IPR046513">
    <property type="entry name" value="DUF6691"/>
</dbReference>
<evidence type="ECO:0000256" key="1">
    <source>
        <dbReference type="SAM" id="Phobius"/>
    </source>
</evidence>
<keyword evidence="3" id="KW-1185">Reference proteome</keyword>
<keyword evidence="1" id="KW-1133">Transmembrane helix</keyword>
<dbReference type="KEGG" id="asha:G8E00_05220"/>
<keyword evidence="1" id="KW-0812">Transmembrane</keyword>
<feature type="transmembrane region" description="Helical" evidence="1">
    <location>
        <begin position="86"/>
        <end position="107"/>
    </location>
</feature>
<dbReference type="Proteomes" id="UP000502297">
    <property type="component" value="Chromosome"/>
</dbReference>
<dbReference type="Pfam" id="PF20398">
    <property type="entry name" value="DUF6691"/>
    <property type="match status" value="1"/>
</dbReference>
<evidence type="ECO:0000313" key="3">
    <source>
        <dbReference type="Proteomes" id="UP000502297"/>
    </source>
</evidence>
<dbReference type="EMBL" id="CP049801">
    <property type="protein sequence ID" value="QIO05397.1"/>
    <property type="molecule type" value="Genomic_DNA"/>
</dbReference>
<keyword evidence="1" id="KW-0472">Membrane</keyword>
<name>A0A6G8RU46_9GAMM</name>
<feature type="transmembrane region" description="Helical" evidence="1">
    <location>
        <begin position="35"/>
        <end position="57"/>
    </location>
</feature>
<sequence length="139" mass="15085">MKNILAFVLGGLFSVGLIVSGMSNPQKVLDFLDVFGHWDASLAFVMIGAILVAFIPFQKAVRSQQPKTLFKENIQLPTNKKIDAKLVFGSLIFGIGWGIAGICPAPSFTLLGLGHYEALYFIVAMLVGVYVFRKTSGES</sequence>
<evidence type="ECO:0000313" key="2">
    <source>
        <dbReference type="EMBL" id="QIO05397.1"/>
    </source>
</evidence>